<comment type="caution">
    <text evidence="1">The sequence shown here is derived from an EMBL/GenBank/DDBJ whole genome shotgun (WGS) entry which is preliminary data.</text>
</comment>
<accession>G9XN96</accession>
<protein>
    <submittedName>
        <fullName evidence="1">Uncharacterized protein</fullName>
    </submittedName>
</protein>
<dbReference type="Proteomes" id="UP000004416">
    <property type="component" value="Unassembled WGS sequence"/>
</dbReference>
<reference evidence="1 2" key="1">
    <citation type="submission" date="2011-08" db="EMBL/GenBank/DDBJ databases">
        <authorList>
            <person name="Weinstock G."/>
            <person name="Sodergren E."/>
            <person name="Clifton S."/>
            <person name="Fulton L."/>
            <person name="Fulton B."/>
            <person name="Courtney L."/>
            <person name="Fronick C."/>
            <person name="Harrison M."/>
            <person name="Strong C."/>
            <person name="Farmer C."/>
            <person name="Delahaunty K."/>
            <person name="Markovic C."/>
            <person name="Hall O."/>
            <person name="Minx P."/>
            <person name="Tomlinson C."/>
            <person name="Mitreva M."/>
            <person name="Hou S."/>
            <person name="Chen J."/>
            <person name="Wollam A."/>
            <person name="Pepin K.H."/>
            <person name="Johnson M."/>
            <person name="Bhonagiri V."/>
            <person name="Zhang X."/>
            <person name="Suruliraj S."/>
            <person name="Warren W."/>
            <person name="Chinwalla A."/>
            <person name="Mardis E.R."/>
            <person name="Wilson R.K."/>
        </authorList>
    </citation>
    <scope>NUCLEOTIDE SEQUENCE [LARGE SCALE GENOMIC DNA]</scope>
    <source>
        <strain evidence="1 2">DP7</strain>
    </source>
</reference>
<dbReference type="PATRIC" id="fig|537010.4.peg.2289"/>
<dbReference type="EMBL" id="AFZX01000060">
    <property type="protein sequence ID" value="EHL06858.1"/>
    <property type="molecule type" value="Genomic_DNA"/>
</dbReference>
<evidence type="ECO:0000313" key="2">
    <source>
        <dbReference type="Proteomes" id="UP000004416"/>
    </source>
</evidence>
<name>G9XN96_DESHA</name>
<organism evidence="1 2">
    <name type="scientific">Desulfitobacterium hafniense DP7</name>
    <dbReference type="NCBI Taxonomy" id="537010"/>
    <lineage>
        <taxon>Bacteria</taxon>
        <taxon>Bacillati</taxon>
        <taxon>Bacillota</taxon>
        <taxon>Clostridia</taxon>
        <taxon>Eubacteriales</taxon>
        <taxon>Desulfitobacteriaceae</taxon>
        <taxon>Desulfitobacterium</taxon>
    </lineage>
</organism>
<dbReference type="HOGENOM" id="CLU_3232631_0_0_9"/>
<dbReference type="AlphaFoldDB" id="G9XN96"/>
<gene>
    <name evidence="1" type="ORF">HMPREF0322_02437</name>
</gene>
<evidence type="ECO:0000313" key="1">
    <source>
        <dbReference type="EMBL" id="EHL06858.1"/>
    </source>
</evidence>
<proteinExistence type="predicted"/>
<sequence>MSGNHSFRADCQSLIAQKILIGLMGPSTKRFETKGLHQFFQRL</sequence>